<dbReference type="EMBL" id="DYUD01000014">
    <property type="protein sequence ID" value="HJG88693.1"/>
    <property type="molecule type" value="Genomic_DNA"/>
</dbReference>
<keyword evidence="1" id="KW-0378">Hydrolase</keyword>
<dbReference type="Proteomes" id="UP000757103">
    <property type="component" value="Unassembled WGS sequence"/>
</dbReference>
<reference evidence="1" key="2">
    <citation type="submission" date="2021-09" db="EMBL/GenBank/DDBJ databases">
        <authorList>
            <person name="Gilroy R."/>
        </authorList>
    </citation>
    <scope>NUCLEOTIDE SEQUENCE</scope>
    <source>
        <strain evidence="1">CHK121-7720</strain>
    </source>
</reference>
<gene>
    <name evidence="1" type="ORF">K8U91_04345</name>
</gene>
<comment type="caution">
    <text evidence="1">The sequence shown here is derived from an EMBL/GenBank/DDBJ whole genome shotgun (WGS) entry which is preliminary data.</text>
</comment>
<keyword evidence="1" id="KW-0645">Protease</keyword>
<dbReference type="Gene3D" id="3.30.1330.60">
    <property type="entry name" value="OmpA-like domain"/>
    <property type="match status" value="1"/>
</dbReference>
<accession>A0A921MQC6</accession>
<dbReference type="RefSeq" id="WP_273305739.1">
    <property type="nucleotide sequence ID" value="NZ_DYUD01000014.1"/>
</dbReference>
<evidence type="ECO:0000313" key="2">
    <source>
        <dbReference type="Proteomes" id="UP000757103"/>
    </source>
</evidence>
<evidence type="ECO:0000313" key="1">
    <source>
        <dbReference type="EMBL" id="HJG88693.1"/>
    </source>
</evidence>
<dbReference type="SUPFAM" id="SSF49464">
    <property type="entry name" value="Carboxypeptidase regulatory domain-like"/>
    <property type="match status" value="1"/>
</dbReference>
<dbReference type="GO" id="GO:0004180">
    <property type="term" value="F:carboxypeptidase activity"/>
    <property type="evidence" value="ECO:0007669"/>
    <property type="project" value="UniProtKB-KW"/>
</dbReference>
<keyword evidence="1" id="KW-0121">Carboxypeptidase</keyword>
<dbReference type="Pfam" id="PF13715">
    <property type="entry name" value="CarbopepD_reg_2"/>
    <property type="match status" value="1"/>
</dbReference>
<protein>
    <submittedName>
        <fullName evidence="1">Carboxypeptidase-like regulatory domain-containing protein</fullName>
    </submittedName>
</protein>
<reference evidence="1" key="1">
    <citation type="journal article" date="2021" name="PeerJ">
        <title>Extensive microbial diversity within the chicken gut microbiome revealed by metagenomics and culture.</title>
        <authorList>
            <person name="Gilroy R."/>
            <person name="Ravi A."/>
            <person name="Getino M."/>
            <person name="Pursley I."/>
            <person name="Horton D.L."/>
            <person name="Alikhan N.F."/>
            <person name="Baker D."/>
            <person name="Gharbi K."/>
            <person name="Hall N."/>
            <person name="Watson M."/>
            <person name="Adriaenssens E.M."/>
            <person name="Foster-Nyarko E."/>
            <person name="Jarju S."/>
            <person name="Secka A."/>
            <person name="Antonio M."/>
            <person name="Oren A."/>
            <person name="Chaudhuri R.R."/>
            <person name="La Ragione R."/>
            <person name="Hildebrand F."/>
            <person name="Pallen M.J."/>
        </authorList>
    </citation>
    <scope>NUCLEOTIDE SEQUENCE</scope>
    <source>
        <strain evidence="1">CHK121-7720</strain>
    </source>
</reference>
<dbReference type="InterPro" id="IPR036737">
    <property type="entry name" value="OmpA-like_sf"/>
</dbReference>
<dbReference type="AlphaFoldDB" id="A0A921MQC6"/>
<dbReference type="InterPro" id="IPR008969">
    <property type="entry name" value="CarboxyPept-like_regulatory"/>
</dbReference>
<proteinExistence type="predicted"/>
<name>A0A921MQC6_9BACT</name>
<sequence length="676" mass="76498">MLSFNNKIYPRILAGILLLAVILPLSAREINVRGTVTNLDDEPLYRVSIYNAATNKLVGVTNEDGKYLVKIDSEGTLLFSSLGYEEKQVAVRGELTVNVELEPSAVALQEVVVSAKRITDNVVPEPTDIEVKGNYFHIKTRVKIPKELFSTDARMIIQPGIYNVTRGKMIFLSPLVFDGQEYAITQERMYDYDVKQDPLAQYVKIKASSSRKDDLVGYNDSTYVENPNDDFRCDMMVAMENYNRVLYRDTFVIARGVVNPLRFLEYEIPGSAVKNESFFPQPEMQLRDTKGDVNLTFPVNKSQLNLNDGNNREEMNRLIARLRAVENDPNARLKSFSIAGTASPEGNYAKNEQLAQQRMSSAMELVLQELNESTRRQLEIGTKASVETWDRVVALLRADGKSQEADAIQAVIDKYPDDPNRQSRGVVALPFYRPLITEQYLPQLRRVSYELLFSQYRYLTDDEIKELYRENSGDLTRNEFWRLYNMADSKAEREAICRRALEVYPKFLVAATDLAAMLIEQGKPDAELLVPYLGMKEIPDETRLNQVIAWLSVGKFVQADSLAAELPDTGAYHKAKVYSAALNGRYEEVIQEISAESPFNEVLMLLAIKANDQAWEKAKLLGNSARENYIKAVAANRVDEVVLALSYLESAFKKDPSLRDIASIDGDVLDLLQEDE</sequence>
<organism evidence="1 2">
    <name type="scientific">Barnesiella viscericola</name>
    <dbReference type="NCBI Taxonomy" id="397865"/>
    <lineage>
        <taxon>Bacteria</taxon>
        <taxon>Pseudomonadati</taxon>
        <taxon>Bacteroidota</taxon>
        <taxon>Bacteroidia</taxon>
        <taxon>Bacteroidales</taxon>
        <taxon>Barnesiellaceae</taxon>
        <taxon>Barnesiella</taxon>
    </lineage>
</organism>